<dbReference type="Pfam" id="PF20147">
    <property type="entry name" value="Crinkler"/>
    <property type="match status" value="1"/>
</dbReference>
<organism evidence="6 7">
    <name type="scientific">Lobosporangium transversale</name>
    <dbReference type="NCBI Taxonomy" id="64571"/>
    <lineage>
        <taxon>Eukaryota</taxon>
        <taxon>Fungi</taxon>
        <taxon>Fungi incertae sedis</taxon>
        <taxon>Mucoromycota</taxon>
        <taxon>Mortierellomycotina</taxon>
        <taxon>Mortierellomycetes</taxon>
        <taxon>Mortierellales</taxon>
        <taxon>Mortierellaceae</taxon>
        <taxon>Lobosporangium</taxon>
    </lineage>
</organism>
<evidence type="ECO:0000256" key="2">
    <source>
        <dbReference type="ARBA" id="ARBA00004613"/>
    </source>
</evidence>
<comment type="caution">
    <text evidence="6">The sequence shown here is derived from an EMBL/GenBank/DDBJ whole genome shotgun (WGS) entry which is preliminary data.</text>
</comment>
<feature type="compositionally biased region" description="Basic and acidic residues" evidence="4">
    <location>
        <begin position="16"/>
        <end position="32"/>
    </location>
</feature>
<protein>
    <recommendedName>
        <fullName evidence="5">Crinkler effector protein N-terminal domain-containing protein</fullName>
    </recommendedName>
</protein>
<dbReference type="EMBL" id="MCFF01000015">
    <property type="protein sequence ID" value="ORZ18370.1"/>
    <property type="molecule type" value="Genomic_DNA"/>
</dbReference>
<dbReference type="InParanoid" id="A0A1Y2GQ39"/>
<name>A0A1Y2GQ39_9FUNG</name>
<evidence type="ECO:0000313" key="7">
    <source>
        <dbReference type="Proteomes" id="UP000193648"/>
    </source>
</evidence>
<dbReference type="InterPro" id="IPR027417">
    <property type="entry name" value="P-loop_NTPase"/>
</dbReference>
<proteinExistence type="predicted"/>
<feature type="domain" description="Crinkler effector protein N-terminal" evidence="5">
    <location>
        <begin position="46"/>
        <end position="141"/>
    </location>
</feature>
<dbReference type="OrthoDB" id="2303713at2759"/>
<evidence type="ECO:0000313" key="6">
    <source>
        <dbReference type="EMBL" id="ORZ18370.1"/>
    </source>
</evidence>
<dbReference type="STRING" id="64571.A0A1Y2GQ39"/>
<dbReference type="GO" id="GO:0005576">
    <property type="term" value="C:extracellular region"/>
    <property type="evidence" value="ECO:0007669"/>
    <property type="project" value="UniProtKB-SubCell"/>
</dbReference>
<dbReference type="RefSeq" id="XP_021882165.1">
    <property type="nucleotide sequence ID" value="XM_022023931.1"/>
</dbReference>
<evidence type="ECO:0000259" key="5">
    <source>
        <dbReference type="Pfam" id="PF20147"/>
    </source>
</evidence>
<dbReference type="AlphaFoldDB" id="A0A1Y2GQ39"/>
<dbReference type="GO" id="GO:0043657">
    <property type="term" value="C:host cell"/>
    <property type="evidence" value="ECO:0007669"/>
    <property type="project" value="UniProtKB-SubCell"/>
</dbReference>
<comment type="subcellular location">
    <subcellularLocation>
        <location evidence="1">Host cell</location>
    </subcellularLocation>
    <subcellularLocation>
        <location evidence="2">Secreted</location>
    </subcellularLocation>
</comment>
<keyword evidence="7" id="KW-1185">Reference proteome</keyword>
<reference evidence="6 7" key="1">
    <citation type="submission" date="2016-07" db="EMBL/GenBank/DDBJ databases">
        <title>Pervasive Adenine N6-methylation of Active Genes in Fungi.</title>
        <authorList>
            <consortium name="DOE Joint Genome Institute"/>
            <person name="Mondo S.J."/>
            <person name="Dannebaum R.O."/>
            <person name="Kuo R.C."/>
            <person name="Labutti K."/>
            <person name="Haridas S."/>
            <person name="Kuo A."/>
            <person name="Salamov A."/>
            <person name="Ahrendt S.R."/>
            <person name="Lipzen A."/>
            <person name="Sullivan W."/>
            <person name="Andreopoulos W.B."/>
            <person name="Clum A."/>
            <person name="Lindquist E."/>
            <person name="Daum C."/>
            <person name="Ramamoorthy G.K."/>
            <person name="Gryganskyi A."/>
            <person name="Culley D."/>
            <person name="Magnuson J.K."/>
            <person name="James T.Y."/>
            <person name="O'Malley M.A."/>
            <person name="Stajich J.E."/>
            <person name="Spatafora J.W."/>
            <person name="Visel A."/>
            <person name="Grigoriev I.V."/>
        </authorList>
    </citation>
    <scope>NUCLEOTIDE SEQUENCE [LARGE SCALE GENOMIC DNA]</scope>
    <source>
        <strain evidence="6 7">NRRL 3116</strain>
    </source>
</reference>
<feature type="region of interest" description="Disordered" evidence="4">
    <location>
        <begin position="1"/>
        <end position="39"/>
    </location>
</feature>
<gene>
    <name evidence="6" type="ORF">BCR41DRAFT_352259</name>
</gene>
<dbReference type="Proteomes" id="UP000193648">
    <property type="component" value="Unassembled WGS sequence"/>
</dbReference>
<dbReference type="SUPFAM" id="SSF52540">
    <property type="entry name" value="P-loop containing nucleoside triphosphate hydrolases"/>
    <property type="match status" value="1"/>
</dbReference>
<keyword evidence="3" id="KW-0964">Secreted</keyword>
<dbReference type="GeneID" id="33565775"/>
<evidence type="ECO:0000256" key="3">
    <source>
        <dbReference type="ARBA" id="ARBA00022525"/>
    </source>
</evidence>
<evidence type="ECO:0000256" key="4">
    <source>
        <dbReference type="SAM" id="MobiDB-lite"/>
    </source>
</evidence>
<evidence type="ECO:0000256" key="1">
    <source>
        <dbReference type="ARBA" id="ARBA00004340"/>
    </source>
</evidence>
<accession>A0A1Y2GQ39</accession>
<sequence length="772" mass="88453">MGSDRTSPRCLSPRTKPYERKEERKGEAKEESSSTNDPEILEPTSLQIYCIVDGEASCFSVKILSNSSVDELKQAIYPNITVDPSVKPKDLTLYKVSIPDKGKIVVESEIESKEALTVASMELWEIFNSELPRKTIHVFVKPPQRESSEQILKRKMDEDPQYISPSKKMRIEEGWREYRASDGKMVTLPPSWIAMLENPEDPPDARNKFNHLKSDNQLGDQVHIPSLGLTPKEFEEYNSGFIITDQMLELWKEISAEQRFSFRRVLSGPMGVGKSYLSYFLAAKGYAEGWLTLYIPDAAILNESSDTKSAKALLRRFFAFNRDILTASDLESLLDFSEVIDCSIVAARAVFDLFKQKERKTLFIIDEHGELFQKEPYVPDKYPFLKHLMNLNLWQSHYKGSRVIFTGTAHAKYELQIMEDSARAILLYFVGPLSETVFSKWLEVHLNQPDIVQDIMRITNRVPREFMRLIRSIKERPLTRDSIDGYVAQRTSELRPVVQNYYKALSEISKEEFAKSLATVFLGNNSESGDFEWDFRDLGLIYRLNKNRGAINYVLCPPVQKALFKAFTSMPHHEHILRGVVLAEMSGDDFELALLVRFLTLTKPIVLEATNLVGEDPTQIIMDFKDHGTIHQNMTSLGRGYGHVLSHCHSSYPRFDFILDTMFIQVSISDFCDHEQKQTKQIQNAFDKRDSNGKNQIERYLDEVFGGNHSAIIDDGHFVVKKDGEPLTGFKIVYMRGSPGAANHTGLIRKYKDLLHVSFDELKEKLFRNIPT</sequence>
<dbReference type="InterPro" id="IPR045379">
    <property type="entry name" value="Crinkler_N"/>
</dbReference>